<dbReference type="Proteomes" id="UP001162992">
    <property type="component" value="Chromosome 21"/>
</dbReference>
<keyword evidence="2" id="KW-1185">Reference proteome</keyword>
<proteinExistence type="predicted"/>
<organism evidence="1 2">
    <name type="scientific">Diphasiastrum complanatum</name>
    <name type="common">Issler's clubmoss</name>
    <name type="synonym">Lycopodium complanatum</name>
    <dbReference type="NCBI Taxonomy" id="34168"/>
    <lineage>
        <taxon>Eukaryota</taxon>
        <taxon>Viridiplantae</taxon>
        <taxon>Streptophyta</taxon>
        <taxon>Embryophyta</taxon>
        <taxon>Tracheophyta</taxon>
        <taxon>Lycopodiopsida</taxon>
        <taxon>Lycopodiales</taxon>
        <taxon>Lycopodiaceae</taxon>
        <taxon>Lycopodioideae</taxon>
        <taxon>Diphasiastrum</taxon>
    </lineage>
</organism>
<dbReference type="EMBL" id="CM055112">
    <property type="protein sequence ID" value="KAJ7518301.1"/>
    <property type="molecule type" value="Genomic_DNA"/>
</dbReference>
<sequence length="106" mass="11986">MVICRPIRRALYSAVLFVNPFPNRTPILASSVPLGFYNIAPMAPSLFECLQAPSTFNVYVPSSWVSSISQQQSFCIFLDFMNFCFGFSHPSVQRICTRSLRTILIL</sequence>
<protein>
    <submittedName>
        <fullName evidence="1">Uncharacterized protein</fullName>
    </submittedName>
</protein>
<evidence type="ECO:0000313" key="1">
    <source>
        <dbReference type="EMBL" id="KAJ7518301.1"/>
    </source>
</evidence>
<accession>A0ACC2ALH0</accession>
<gene>
    <name evidence="1" type="ORF">O6H91_21G063100</name>
</gene>
<name>A0ACC2ALH0_DIPCM</name>
<evidence type="ECO:0000313" key="2">
    <source>
        <dbReference type="Proteomes" id="UP001162992"/>
    </source>
</evidence>
<reference evidence="2" key="1">
    <citation type="journal article" date="2024" name="Proc. Natl. Acad. Sci. U.S.A.">
        <title>Extraordinary preservation of gene collinearity over three hundred million years revealed in homosporous lycophytes.</title>
        <authorList>
            <person name="Li C."/>
            <person name="Wickell D."/>
            <person name="Kuo L.Y."/>
            <person name="Chen X."/>
            <person name="Nie B."/>
            <person name="Liao X."/>
            <person name="Peng D."/>
            <person name="Ji J."/>
            <person name="Jenkins J."/>
            <person name="Williams M."/>
            <person name="Shu S."/>
            <person name="Plott C."/>
            <person name="Barry K."/>
            <person name="Rajasekar S."/>
            <person name="Grimwood J."/>
            <person name="Han X."/>
            <person name="Sun S."/>
            <person name="Hou Z."/>
            <person name="He W."/>
            <person name="Dai G."/>
            <person name="Sun C."/>
            <person name="Schmutz J."/>
            <person name="Leebens-Mack J.H."/>
            <person name="Li F.W."/>
            <person name="Wang L."/>
        </authorList>
    </citation>
    <scope>NUCLEOTIDE SEQUENCE [LARGE SCALE GENOMIC DNA]</scope>
    <source>
        <strain evidence="2">cv. PW_Plant_1</strain>
    </source>
</reference>
<comment type="caution">
    <text evidence="1">The sequence shown here is derived from an EMBL/GenBank/DDBJ whole genome shotgun (WGS) entry which is preliminary data.</text>
</comment>